<feature type="compositionally biased region" description="Basic and acidic residues" evidence="7">
    <location>
        <begin position="452"/>
        <end position="463"/>
    </location>
</feature>
<evidence type="ECO:0000256" key="3">
    <source>
        <dbReference type="ARBA" id="ARBA00022448"/>
    </source>
</evidence>
<proteinExistence type="inferred from homology"/>
<evidence type="ECO:0000256" key="4">
    <source>
        <dbReference type="ARBA" id="ARBA00022927"/>
    </source>
</evidence>
<dbReference type="GO" id="GO:0000938">
    <property type="term" value="C:GARP complex"/>
    <property type="evidence" value="ECO:0007669"/>
    <property type="project" value="InterPro"/>
</dbReference>
<dbReference type="OrthoDB" id="10259024at2759"/>
<evidence type="ECO:0000313" key="9">
    <source>
        <dbReference type="EMBL" id="QIX02354.1"/>
    </source>
</evidence>
<dbReference type="GO" id="GO:0005829">
    <property type="term" value="C:cytosol"/>
    <property type="evidence" value="ECO:0007669"/>
    <property type="project" value="GOC"/>
</dbReference>
<name>A0A6H0Y5Q8_9PEZI</name>
<evidence type="ECO:0000259" key="8">
    <source>
        <dbReference type="Pfam" id="PF07928"/>
    </source>
</evidence>
<dbReference type="PANTHER" id="PTHR12965:SF0">
    <property type="entry name" value="VACUOLAR PROTEIN SORTING-ASSOCIATED PROTEIN 54"/>
    <property type="match status" value="1"/>
</dbReference>
<dbReference type="InterPro" id="IPR012501">
    <property type="entry name" value="Vps54_C"/>
</dbReference>
<keyword evidence="10" id="KW-1185">Reference proteome</keyword>
<feature type="domain" description="Vacuolar protein sorting-associated protein 54 C-terminal" evidence="8">
    <location>
        <begin position="235"/>
        <end position="309"/>
    </location>
</feature>
<feature type="region of interest" description="Disordered" evidence="7">
    <location>
        <begin position="1"/>
        <end position="27"/>
    </location>
</feature>
<organism evidence="9 10">
    <name type="scientific">Peltaster fructicola</name>
    <dbReference type="NCBI Taxonomy" id="286661"/>
    <lineage>
        <taxon>Eukaryota</taxon>
        <taxon>Fungi</taxon>
        <taxon>Dikarya</taxon>
        <taxon>Ascomycota</taxon>
        <taxon>Pezizomycotina</taxon>
        <taxon>Dothideomycetes</taxon>
        <taxon>Dothideomycetes incertae sedis</taxon>
        <taxon>Peltaster</taxon>
    </lineage>
</organism>
<keyword evidence="3" id="KW-0813">Transport</keyword>
<dbReference type="AlphaFoldDB" id="A0A6H0Y5Q8"/>
<protein>
    <recommendedName>
        <fullName evidence="8">Vacuolar protein sorting-associated protein 54 C-terminal domain-containing protein</fullName>
    </recommendedName>
</protein>
<dbReference type="GO" id="GO:0019905">
    <property type="term" value="F:syntaxin binding"/>
    <property type="evidence" value="ECO:0007669"/>
    <property type="project" value="TreeGrafter"/>
</dbReference>
<dbReference type="InterPro" id="IPR039745">
    <property type="entry name" value="Vps54"/>
</dbReference>
<comment type="subcellular location">
    <subcellularLocation>
        <location evidence="1">Golgi apparatus</location>
        <location evidence="1">trans-Golgi network</location>
    </subcellularLocation>
</comment>
<dbReference type="GO" id="GO:0042147">
    <property type="term" value="P:retrograde transport, endosome to Golgi"/>
    <property type="evidence" value="ECO:0007669"/>
    <property type="project" value="InterPro"/>
</dbReference>
<dbReference type="GO" id="GO:0015031">
    <property type="term" value="P:protein transport"/>
    <property type="evidence" value="ECO:0007669"/>
    <property type="project" value="UniProtKB-KW"/>
</dbReference>
<reference evidence="9 10" key="1">
    <citation type="journal article" date="2016" name="Sci. Rep.">
        <title>Peltaster fructicola genome reveals evolution from an invasive phytopathogen to an ectophytic parasite.</title>
        <authorList>
            <person name="Xu C."/>
            <person name="Chen H."/>
            <person name="Gleason M.L."/>
            <person name="Xu J.R."/>
            <person name="Liu H."/>
            <person name="Zhang R."/>
            <person name="Sun G."/>
        </authorList>
    </citation>
    <scope>NUCLEOTIDE SEQUENCE [LARGE SCALE GENOMIC DNA]</scope>
    <source>
        <strain evidence="9 10">LNHT1506</strain>
    </source>
</reference>
<dbReference type="Pfam" id="PF07928">
    <property type="entry name" value="Vps54"/>
    <property type="match status" value="1"/>
</dbReference>
<evidence type="ECO:0000256" key="5">
    <source>
        <dbReference type="ARBA" id="ARBA00023034"/>
    </source>
</evidence>
<evidence type="ECO:0000256" key="2">
    <source>
        <dbReference type="ARBA" id="ARBA00009150"/>
    </source>
</evidence>
<comment type="similarity">
    <text evidence="2">Belongs to the VPS54 family.</text>
</comment>
<dbReference type="Proteomes" id="UP000503462">
    <property type="component" value="Chromosome 5"/>
</dbReference>
<sequence length="463" mass="51301">MQAPTPRTSGEHKVMNGDVQSPSRRTAEDDLTQVLDMSSLLGQAVDTAQTQLSRVLKVRNEQTIRLEKNQFLRYFTLNRLFADECEAISGRSGQALKGVINAQISGFVQVLGQAEVEKIVAKLDVEKWDASDLSAHDDALLARVLGSVEKDAPEWTAAQPIWEPMTTAVETTEEPNGTAIPATNGAATKPQTRPAVIDSNRSHTTNIFCTPRDFANFQFTIQPADPRRWRDSIGRLENITTKHLALSSQALSFVIALVPYQRECIRRHLSAATSAPGQAVLAEWDKTKRLFQEHQVGIHDKLVEIMTGRSQTHVKSMLALDLESSAADVAGEGKPGPYMETLIKETLTLHRVLARHLSILDVDMIMRQIFANYSAQWTKAFAEVDIRGKESQRRLLRDVTALEDRLGRLEEFKDIGPALVSIVKNRSREAPGEPMFEQPEETPAGNGVQDAEASKDDTKSDDA</sequence>
<dbReference type="GO" id="GO:0006896">
    <property type="term" value="P:Golgi to vacuole transport"/>
    <property type="evidence" value="ECO:0007669"/>
    <property type="project" value="TreeGrafter"/>
</dbReference>
<evidence type="ECO:0000256" key="7">
    <source>
        <dbReference type="SAM" id="MobiDB-lite"/>
    </source>
</evidence>
<evidence type="ECO:0000256" key="6">
    <source>
        <dbReference type="ARBA" id="ARBA00023054"/>
    </source>
</evidence>
<dbReference type="PANTHER" id="PTHR12965">
    <property type="entry name" value="VACUOLAR PROTEIN SORTING 54"/>
    <property type="match status" value="1"/>
</dbReference>
<keyword evidence="5" id="KW-0333">Golgi apparatus</keyword>
<evidence type="ECO:0000313" key="10">
    <source>
        <dbReference type="Proteomes" id="UP000503462"/>
    </source>
</evidence>
<keyword evidence="6" id="KW-0175">Coiled coil</keyword>
<accession>A0A6H0Y5Q8</accession>
<keyword evidence="4" id="KW-0653">Protein transport</keyword>
<evidence type="ECO:0000256" key="1">
    <source>
        <dbReference type="ARBA" id="ARBA00004601"/>
    </source>
</evidence>
<feature type="region of interest" description="Disordered" evidence="7">
    <location>
        <begin position="426"/>
        <end position="463"/>
    </location>
</feature>
<gene>
    <name evidence="9" type="ORF">AMS68_007871</name>
</gene>
<dbReference type="EMBL" id="CP051143">
    <property type="protein sequence ID" value="QIX02354.1"/>
    <property type="molecule type" value="Genomic_DNA"/>
</dbReference>